<comment type="caution">
    <text evidence="2">The sequence shown here is derived from an EMBL/GenBank/DDBJ whole genome shotgun (WGS) entry which is preliminary data.</text>
</comment>
<evidence type="ECO:0000313" key="2">
    <source>
        <dbReference type="EMBL" id="GAH63926.1"/>
    </source>
</evidence>
<organism evidence="2">
    <name type="scientific">marine sediment metagenome</name>
    <dbReference type="NCBI Taxonomy" id="412755"/>
    <lineage>
        <taxon>unclassified sequences</taxon>
        <taxon>metagenomes</taxon>
        <taxon>ecological metagenomes</taxon>
    </lineage>
</organism>
<dbReference type="Pfam" id="PF13531">
    <property type="entry name" value="SBP_bac_11"/>
    <property type="match status" value="1"/>
</dbReference>
<dbReference type="SUPFAM" id="SSF53850">
    <property type="entry name" value="Periplasmic binding protein-like II"/>
    <property type="match status" value="1"/>
</dbReference>
<proteinExistence type="predicted"/>
<sequence length="262" mass="28637">ADATQSGSARAAYEMIIQSARDWPAGWARLLKIFANCKRFTGGASQVANDVADGEVLAGAAIDFYAYRTIAKVGDSVGFTIVRDTTAFTPDPIALLKGAPNPALAKRFMQFVLSPPGQALWCLPAGTPGGPKTHALYRQPIRRDMYEKYAGKMLPQLTNPFTRSSDFKLNEEAAKVRISRLLGPLMKAAALDSRSELARAWKALIAAGRPAELMKEFAALPDDLAEEKTALETAKRLSDSKQAELITGAWQRFFREKGEFRP</sequence>
<dbReference type="PANTHER" id="PTHR30006">
    <property type="entry name" value="THIAMINE-BINDING PERIPLASMIC PROTEIN-RELATED"/>
    <property type="match status" value="1"/>
</dbReference>
<dbReference type="AlphaFoldDB" id="X1H186"/>
<reference evidence="2" key="1">
    <citation type="journal article" date="2014" name="Front. Microbiol.">
        <title>High frequency of phylogenetically diverse reductive dehalogenase-homologous genes in deep subseafloor sedimentary metagenomes.</title>
        <authorList>
            <person name="Kawai M."/>
            <person name="Futagami T."/>
            <person name="Toyoda A."/>
            <person name="Takaki Y."/>
            <person name="Nishi S."/>
            <person name="Hori S."/>
            <person name="Arai W."/>
            <person name="Tsubouchi T."/>
            <person name="Morono Y."/>
            <person name="Uchiyama I."/>
            <person name="Ito T."/>
            <person name="Fujiyama A."/>
            <person name="Inagaki F."/>
            <person name="Takami H."/>
        </authorList>
    </citation>
    <scope>NUCLEOTIDE SEQUENCE</scope>
    <source>
        <strain evidence="2">Expedition CK06-06</strain>
    </source>
</reference>
<dbReference type="PANTHER" id="PTHR30006:SF24">
    <property type="entry name" value="SLL0237 PROTEIN"/>
    <property type="match status" value="1"/>
</dbReference>
<dbReference type="Gene3D" id="3.40.190.10">
    <property type="entry name" value="Periplasmic binding protein-like II"/>
    <property type="match status" value="1"/>
</dbReference>
<feature type="non-terminal residue" evidence="2">
    <location>
        <position position="262"/>
    </location>
</feature>
<gene>
    <name evidence="2" type="ORF">S03H2_50255</name>
</gene>
<accession>X1H186</accession>
<name>X1H186_9ZZZZ</name>
<feature type="non-terminal residue" evidence="2">
    <location>
        <position position="1"/>
    </location>
</feature>
<keyword evidence="1" id="KW-0732">Signal</keyword>
<evidence type="ECO:0008006" key="3">
    <source>
        <dbReference type="Google" id="ProtNLM"/>
    </source>
</evidence>
<dbReference type="EMBL" id="BARU01031809">
    <property type="protein sequence ID" value="GAH63926.1"/>
    <property type="molecule type" value="Genomic_DNA"/>
</dbReference>
<protein>
    <recommendedName>
        <fullName evidence="3">ABC transporter substrate-binding protein</fullName>
    </recommendedName>
</protein>
<evidence type="ECO:0000256" key="1">
    <source>
        <dbReference type="ARBA" id="ARBA00022729"/>
    </source>
</evidence>